<accession>A0A6M4IUP1</accession>
<dbReference type="InterPro" id="IPR002881">
    <property type="entry name" value="DUF58"/>
</dbReference>
<dbReference type="Proteomes" id="UP000500938">
    <property type="component" value="Chromosome"/>
</dbReference>
<evidence type="ECO:0000259" key="1">
    <source>
        <dbReference type="Pfam" id="PF01882"/>
    </source>
</evidence>
<keyword evidence="3" id="KW-1185">Reference proteome</keyword>
<dbReference type="PANTHER" id="PTHR33608:SF7">
    <property type="entry name" value="DUF58 DOMAIN-CONTAINING PROTEIN"/>
    <property type="match status" value="1"/>
</dbReference>
<sequence length="287" mass="30724">MSADYGPLLDALRGVRWPARRAVAAAPSGAHRSRQRGTAGEFTEYRLYRQGDDPRALDWKLLARSDRAFVRLSDDRALLPTWIVLDGSASMDFPDGVGMSKWRMACAVAVGLAAVAHASGDPVGVLAMHADGVLRMPPRTRRGTVREIARSLDAVQAGGTSTLAATLMLIPVSARCVLVTDCLGDHEATIKNASVLAAGGAMLECVHIVAREELTLPAGIFRAQDPEDAAIWRVTSPDVQRGYASRFDAFRAQVRDQWRALGAGYTEVPTNVTPARAVRAVVAGLAL</sequence>
<evidence type="ECO:0000313" key="3">
    <source>
        <dbReference type="Proteomes" id="UP000500938"/>
    </source>
</evidence>
<evidence type="ECO:0000313" key="2">
    <source>
        <dbReference type="EMBL" id="QJR35871.1"/>
    </source>
</evidence>
<organism evidence="2 3">
    <name type="scientific">Gemmatimonas groenlandica</name>
    <dbReference type="NCBI Taxonomy" id="2732249"/>
    <lineage>
        <taxon>Bacteria</taxon>
        <taxon>Pseudomonadati</taxon>
        <taxon>Gemmatimonadota</taxon>
        <taxon>Gemmatimonadia</taxon>
        <taxon>Gemmatimonadales</taxon>
        <taxon>Gemmatimonadaceae</taxon>
        <taxon>Gemmatimonas</taxon>
    </lineage>
</organism>
<dbReference type="KEGG" id="ggr:HKW67_10290"/>
<dbReference type="Pfam" id="PF01882">
    <property type="entry name" value="DUF58"/>
    <property type="match status" value="1"/>
</dbReference>
<dbReference type="AlphaFoldDB" id="A0A6M4IUP1"/>
<reference evidence="2 3" key="1">
    <citation type="submission" date="2020-05" db="EMBL/GenBank/DDBJ databases">
        <title>Complete genome sequence of Gemmatimonas greenlandica TET16.</title>
        <authorList>
            <person name="Zeng Y."/>
        </authorList>
    </citation>
    <scope>NUCLEOTIDE SEQUENCE [LARGE SCALE GENOMIC DNA]</scope>
    <source>
        <strain evidence="2 3">TET16</strain>
    </source>
</reference>
<dbReference type="SUPFAM" id="SSF53300">
    <property type="entry name" value="vWA-like"/>
    <property type="match status" value="1"/>
</dbReference>
<feature type="domain" description="DUF58" evidence="1">
    <location>
        <begin position="44"/>
        <end position="244"/>
    </location>
</feature>
<proteinExistence type="predicted"/>
<gene>
    <name evidence="2" type="ORF">HKW67_10290</name>
</gene>
<dbReference type="Gene3D" id="3.40.50.410">
    <property type="entry name" value="von Willebrand factor, type A domain"/>
    <property type="match status" value="1"/>
</dbReference>
<name>A0A6M4IUP1_9BACT</name>
<dbReference type="InterPro" id="IPR036465">
    <property type="entry name" value="vWFA_dom_sf"/>
</dbReference>
<dbReference type="EMBL" id="CP053085">
    <property type="protein sequence ID" value="QJR35871.1"/>
    <property type="molecule type" value="Genomic_DNA"/>
</dbReference>
<dbReference type="PANTHER" id="PTHR33608">
    <property type="entry name" value="BLL2464 PROTEIN"/>
    <property type="match status" value="1"/>
</dbReference>
<dbReference type="RefSeq" id="WP_171225301.1">
    <property type="nucleotide sequence ID" value="NZ_CP053085.1"/>
</dbReference>
<protein>
    <submittedName>
        <fullName evidence="2">DUF58 domain-containing protein</fullName>
    </submittedName>
</protein>